<dbReference type="Gene3D" id="1.10.510.10">
    <property type="entry name" value="Transferase(Phosphotransferase) domain 1"/>
    <property type="match status" value="1"/>
</dbReference>
<dbReference type="Proteomes" id="UP000799757">
    <property type="component" value="Unassembled WGS sequence"/>
</dbReference>
<dbReference type="InterPro" id="IPR011009">
    <property type="entry name" value="Kinase-like_dom_sf"/>
</dbReference>
<dbReference type="InterPro" id="IPR018934">
    <property type="entry name" value="RIO_dom"/>
</dbReference>
<keyword evidence="11" id="KW-1185">Reference proteome</keyword>
<accession>A0A6A6X3G8</accession>
<dbReference type="GO" id="GO:0004674">
    <property type="term" value="F:protein serine/threonine kinase activity"/>
    <property type="evidence" value="ECO:0007669"/>
    <property type="project" value="UniProtKB-KW"/>
</dbReference>
<evidence type="ECO:0000256" key="2">
    <source>
        <dbReference type="ARBA" id="ARBA00022527"/>
    </source>
</evidence>
<organism evidence="10 11">
    <name type="scientific">Melanomma pulvis-pyrius CBS 109.77</name>
    <dbReference type="NCBI Taxonomy" id="1314802"/>
    <lineage>
        <taxon>Eukaryota</taxon>
        <taxon>Fungi</taxon>
        <taxon>Dikarya</taxon>
        <taxon>Ascomycota</taxon>
        <taxon>Pezizomycotina</taxon>
        <taxon>Dothideomycetes</taxon>
        <taxon>Pleosporomycetidae</taxon>
        <taxon>Pleosporales</taxon>
        <taxon>Melanommataceae</taxon>
        <taxon>Melanomma</taxon>
    </lineage>
</organism>
<keyword evidence="2" id="KW-0723">Serine/threonine-protein kinase</keyword>
<keyword evidence="6" id="KW-0067">ATP-binding</keyword>
<keyword evidence="5" id="KW-0418">Kinase</keyword>
<gene>
    <name evidence="10" type="ORF">K505DRAFT_250466</name>
</gene>
<evidence type="ECO:0000256" key="8">
    <source>
        <dbReference type="ARBA" id="ARBA00048679"/>
    </source>
</evidence>
<protein>
    <recommendedName>
        <fullName evidence="1">non-specific serine/threonine protein kinase</fullName>
        <ecNumber evidence="1">2.7.11.1</ecNumber>
    </recommendedName>
</protein>
<proteinExistence type="predicted"/>
<evidence type="ECO:0000313" key="11">
    <source>
        <dbReference type="Proteomes" id="UP000799757"/>
    </source>
</evidence>
<evidence type="ECO:0000256" key="3">
    <source>
        <dbReference type="ARBA" id="ARBA00022679"/>
    </source>
</evidence>
<evidence type="ECO:0000313" key="10">
    <source>
        <dbReference type="EMBL" id="KAF2790771.1"/>
    </source>
</evidence>
<comment type="catalytic activity">
    <reaction evidence="8">
        <text>L-seryl-[protein] + ATP = O-phospho-L-seryl-[protein] + ADP + H(+)</text>
        <dbReference type="Rhea" id="RHEA:17989"/>
        <dbReference type="Rhea" id="RHEA-COMP:9863"/>
        <dbReference type="Rhea" id="RHEA-COMP:11604"/>
        <dbReference type="ChEBI" id="CHEBI:15378"/>
        <dbReference type="ChEBI" id="CHEBI:29999"/>
        <dbReference type="ChEBI" id="CHEBI:30616"/>
        <dbReference type="ChEBI" id="CHEBI:83421"/>
        <dbReference type="ChEBI" id="CHEBI:456216"/>
        <dbReference type="EC" id="2.7.11.1"/>
    </reaction>
</comment>
<evidence type="ECO:0000256" key="5">
    <source>
        <dbReference type="ARBA" id="ARBA00022777"/>
    </source>
</evidence>
<comment type="catalytic activity">
    <reaction evidence="7">
        <text>L-threonyl-[protein] + ATP = O-phospho-L-threonyl-[protein] + ADP + H(+)</text>
        <dbReference type="Rhea" id="RHEA:46608"/>
        <dbReference type="Rhea" id="RHEA-COMP:11060"/>
        <dbReference type="Rhea" id="RHEA-COMP:11605"/>
        <dbReference type="ChEBI" id="CHEBI:15378"/>
        <dbReference type="ChEBI" id="CHEBI:30013"/>
        <dbReference type="ChEBI" id="CHEBI:30616"/>
        <dbReference type="ChEBI" id="CHEBI:61977"/>
        <dbReference type="ChEBI" id="CHEBI:456216"/>
        <dbReference type="EC" id="2.7.11.1"/>
    </reaction>
</comment>
<evidence type="ECO:0000256" key="4">
    <source>
        <dbReference type="ARBA" id="ARBA00022741"/>
    </source>
</evidence>
<keyword evidence="3" id="KW-0808">Transferase</keyword>
<dbReference type="Pfam" id="PF01163">
    <property type="entry name" value="RIO1"/>
    <property type="match status" value="1"/>
</dbReference>
<reference evidence="10" key="1">
    <citation type="journal article" date="2020" name="Stud. Mycol.">
        <title>101 Dothideomycetes genomes: a test case for predicting lifestyles and emergence of pathogens.</title>
        <authorList>
            <person name="Haridas S."/>
            <person name="Albert R."/>
            <person name="Binder M."/>
            <person name="Bloem J."/>
            <person name="Labutti K."/>
            <person name="Salamov A."/>
            <person name="Andreopoulos B."/>
            <person name="Baker S."/>
            <person name="Barry K."/>
            <person name="Bills G."/>
            <person name="Bluhm B."/>
            <person name="Cannon C."/>
            <person name="Castanera R."/>
            <person name="Culley D."/>
            <person name="Daum C."/>
            <person name="Ezra D."/>
            <person name="Gonzalez J."/>
            <person name="Henrissat B."/>
            <person name="Kuo A."/>
            <person name="Liang C."/>
            <person name="Lipzen A."/>
            <person name="Lutzoni F."/>
            <person name="Magnuson J."/>
            <person name="Mondo S."/>
            <person name="Nolan M."/>
            <person name="Ohm R."/>
            <person name="Pangilinan J."/>
            <person name="Park H.-J."/>
            <person name="Ramirez L."/>
            <person name="Alfaro M."/>
            <person name="Sun H."/>
            <person name="Tritt A."/>
            <person name="Yoshinaga Y."/>
            <person name="Zwiers L.-H."/>
            <person name="Turgeon B."/>
            <person name="Goodwin S."/>
            <person name="Spatafora J."/>
            <person name="Crous P."/>
            <person name="Grigoriev I."/>
        </authorList>
    </citation>
    <scope>NUCLEOTIDE SEQUENCE</scope>
    <source>
        <strain evidence="10">CBS 109.77</strain>
    </source>
</reference>
<evidence type="ECO:0000256" key="7">
    <source>
        <dbReference type="ARBA" id="ARBA00047899"/>
    </source>
</evidence>
<name>A0A6A6X3G8_9PLEO</name>
<evidence type="ECO:0000259" key="9">
    <source>
        <dbReference type="Pfam" id="PF01163"/>
    </source>
</evidence>
<dbReference type="SUPFAM" id="SSF56112">
    <property type="entry name" value="Protein kinase-like (PK-like)"/>
    <property type="match status" value="1"/>
</dbReference>
<dbReference type="EC" id="2.7.11.1" evidence="1"/>
<evidence type="ECO:0000256" key="6">
    <source>
        <dbReference type="ARBA" id="ARBA00022840"/>
    </source>
</evidence>
<dbReference type="GO" id="GO:0005524">
    <property type="term" value="F:ATP binding"/>
    <property type="evidence" value="ECO:0007669"/>
    <property type="project" value="UniProtKB-KW"/>
</dbReference>
<dbReference type="OrthoDB" id="2687876at2759"/>
<sequence length="285" mass="32308">MANPEEVLSLDLEDDDYLYRIRRGPRIVYVSVLCPGLIPTTDRTDGSRVLAKLRPLPAWNKQWSTLTITHTSDGPSFLEDAFKPHRLSHLPAPVLSHQYYNLLDLAVINRISDRVSLVCFQGNLCVLKIARFSHELKALHREIMAYGILDDFPLAPKFLGYVYEETEDRVVGFLIEALNGHHPNVEDLDICQSAMMELHARGVVHGDLNKYNIVIEGTKPKFFDFEVASFQDDDNYTKLELEEIEELAQKLADVSGIGDRRAMARIHDSYQRLTNCTLSIPAQGA</sequence>
<feature type="domain" description="RIO-type" evidence="9">
    <location>
        <begin position="190"/>
        <end position="226"/>
    </location>
</feature>
<evidence type="ECO:0000256" key="1">
    <source>
        <dbReference type="ARBA" id="ARBA00012513"/>
    </source>
</evidence>
<keyword evidence="4" id="KW-0547">Nucleotide-binding</keyword>
<dbReference type="AlphaFoldDB" id="A0A6A6X3G8"/>
<dbReference type="EMBL" id="MU002056">
    <property type="protein sequence ID" value="KAF2790771.1"/>
    <property type="molecule type" value="Genomic_DNA"/>
</dbReference>